<evidence type="ECO:0000313" key="4">
    <source>
        <dbReference type="EMBL" id="MBG9354235.1"/>
    </source>
</evidence>
<dbReference type="PROSITE" id="PS51257">
    <property type="entry name" value="PROKAR_LIPOPROTEIN"/>
    <property type="match status" value="1"/>
</dbReference>
<gene>
    <name evidence="4" type="ORF">I4J41_06350</name>
</gene>
<feature type="domain" description="Fe/B12 periplasmic-binding" evidence="3">
    <location>
        <begin position="61"/>
        <end position="325"/>
    </location>
</feature>
<keyword evidence="5" id="KW-1185">Reference proteome</keyword>
<accession>A0ABS0LCQ1</accession>
<comment type="similarity">
    <text evidence="1">Belongs to the bacterial solute-binding protein 8 family.</text>
</comment>
<dbReference type="Pfam" id="PF01497">
    <property type="entry name" value="Peripla_BP_2"/>
    <property type="match status" value="1"/>
</dbReference>
<dbReference type="PANTHER" id="PTHR30535:SF34">
    <property type="entry name" value="MOLYBDATE-BINDING PROTEIN MOLA"/>
    <property type="match status" value="1"/>
</dbReference>
<feature type="signal peptide" evidence="2">
    <location>
        <begin position="1"/>
        <end position="24"/>
    </location>
</feature>
<evidence type="ECO:0000313" key="5">
    <source>
        <dbReference type="Proteomes" id="UP000615580"/>
    </source>
</evidence>
<dbReference type="PANTHER" id="PTHR30535">
    <property type="entry name" value="VITAMIN B12-BINDING PROTEIN"/>
    <property type="match status" value="1"/>
</dbReference>
<dbReference type="InterPro" id="IPR050902">
    <property type="entry name" value="ABC_Transporter_SBP"/>
</dbReference>
<dbReference type="InterPro" id="IPR002491">
    <property type="entry name" value="ABC_transptr_periplasmic_BD"/>
</dbReference>
<evidence type="ECO:0000259" key="3">
    <source>
        <dbReference type="PROSITE" id="PS50983"/>
    </source>
</evidence>
<dbReference type="Proteomes" id="UP000615580">
    <property type="component" value="Unassembled WGS sequence"/>
</dbReference>
<feature type="chain" id="PRO_5046305543" evidence="2">
    <location>
        <begin position="25"/>
        <end position="369"/>
    </location>
</feature>
<keyword evidence="2" id="KW-0732">Signal</keyword>
<dbReference type="Gene3D" id="3.40.50.1980">
    <property type="entry name" value="Nitrogenase molybdenum iron protein domain"/>
    <property type="match status" value="2"/>
</dbReference>
<proteinExistence type="inferred from homology"/>
<dbReference type="PROSITE" id="PS50983">
    <property type="entry name" value="FE_B12_PBP"/>
    <property type="match status" value="1"/>
</dbReference>
<dbReference type="GeneID" id="97333280"/>
<dbReference type="EMBL" id="JADQUG010000021">
    <property type="protein sequence ID" value="MBG9354235.1"/>
    <property type="molecule type" value="Genomic_DNA"/>
</dbReference>
<dbReference type="SUPFAM" id="SSF53807">
    <property type="entry name" value="Helical backbone' metal receptor"/>
    <property type="match status" value="1"/>
</dbReference>
<dbReference type="RefSeq" id="WP_197690117.1">
    <property type="nucleotide sequence ID" value="NZ_CP157823.1"/>
</dbReference>
<protein>
    <submittedName>
        <fullName evidence="4">ABC transporter substrate-binding protein</fullName>
    </submittedName>
</protein>
<evidence type="ECO:0000256" key="1">
    <source>
        <dbReference type="ARBA" id="ARBA00008814"/>
    </source>
</evidence>
<name>A0ABS0LCQ1_9CORY</name>
<organism evidence="4 5">
    <name type="scientific">Corynebacterium belfantii</name>
    <dbReference type="NCBI Taxonomy" id="2014537"/>
    <lineage>
        <taxon>Bacteria</taxon>
        <taxon>Bacillati</taxon>
        <taxon>Actinomycetota</taxon>
        <taxon>Actinomycetes</taxon>
        <taxon>Mycobacteriales</taxon>
        <taxon>Corynebacteriaceae</taxon>
        <taxon>Corynebacterium</taxon>
    </lineage>
</organism>
<sequence>MKSQKIFAGIAAAAVAISLLTACSTDENVPYFEDNKPSEGHAITIHDQRGQEVKLDKPAEKVAVTVMPAPAIMAAVDGSWERIVGMNKSSIKAADEGITGKIFTTASQTVPIAGDDFVPNMEAIIGLNPDVVIQWGNKTDDIVTPIESAGIPVVGLKYGTQGDLEKWISMFGQVLGKEDRAQDIINTMHSEAAQLQKQTQALPNSPRVLQMSYNPSKLGVVTGKNYSQHVFDLINATNVAKDAVVDDSGVSPEQIIAWDPEVIFLSAFDTSTPEDLYNDARFADISAVKNKRVYRAPLGVYRWQVPCAESPLFWNWTAALVHPELDIDLPQKMREQIKFMYNYDLTQEDIDLTLRTDINNGSANYDRVQ</sequence>
<dbReference type="Gene3D" id="1.20.58.2180">
    <property type="match status" value="1"/>
</dbReference>
<comment type="caution">
    <text evidence="4">The sequence shown here is derived from an EMBL/GenBank/DDBJ whole genome shotgun (WGS) entry which is preliminary data.</text>
</comment>
<reference evidence="4 5" key="1">
    <citation type="journal article" date="2020" name="J. Clin. Microbiol.">
        <title>Assessing the Genetic Diversity of Austrian Corynebacterium diphtheriae Clinical Isolates, 2011-2019.</title>
        <authorList>
            <person name="Schaeffer J."/>
            <person name="Huhulescu S."/>
            <person name="Stoeger A."/>
            <person name="Allerberger F."/>
            <person name="Ruppitsch W."/>
        </authorList>
    </citation>
    <scope>NUCLEOTIDE SEQUENCE [LARGE SCALE GENOMIC DNA]</scope>
    <source>
        <strain evidence="4 5">04-17</strain>
    </source>
</reference>
<evidence type="ECO:0000256" key="2">
    <source>
        <dbReference type="SAM" id="SignalP"/>
    </source>
</evidence>